<dbReference type="KEGG" id="alka:J0B03_03240"/>
<evidence type="ECO:0000256" key="1">
    <source>
        <dbReference type="SAM" id="Phobius"/>
    </source>
</evidence>
<keyword evidence="1" id="KW-0472">Membrane</keyword>
<dbReference type="Proteomes" id="UP000663499">
    <property type="component" value="Chromosome"/>
</dbReference>
<dbReference type="RefSeq" id="WP_207300436.1">
    <property type="nucleotide sequence ID" value="NZ_CP071444.1"/>
</dbReference>
<feature type="transmembrane region" description="Helical" evidence="1">
    <location>
        <begin position="71"/>
        <end position="89"/>
    </location>
</feature>
<dbReference type="AlphaFoldDB" id="A0A975AI49"/>
<keyword evidence="1" id="KW-1133">Transmembrane helix</keyword>
<organism evidence="2 3">
    <name type="scientific">Alkalibacter rhizosphaerae</name>
    <dbReference type="NCBI Taxonomy" id="2815577"/>
    <lineage>
        <taxon>Bacteria</taxon>
        <taxon>Bacillati</taxon>
        <taxon>Bacillota</taxon>
        <taxon>Clostridia</taxon>
        <taxon>Eubacteriales</taxon>
        <taxon>Eubacteriaceae</taxon>
        <taxon>Alkalibacter</taxon>
    </lineage>
</organism>
<dbReference type="EMBL" id="CP071444">
    <property type="protein sequence ID" value="QSX09097.1"/>
    <property type="molecule type" value="Genomic_DNA"/>
</dbReference>
<proteinExistence type="predicted"/>
<keyword evidence="1" id="KW-0812">Transmembrane</keyword>
<accession>A0A975AI49</accession>
<evidence type="ECO:0000313" key="3">
    <source>
        <dbReference type="Proteomes" id="UP000663499"/>
    </source>
</evidence>
<protein>
    <submittedName>
        <fullName evidence="2">Uncharacterized protein</fullName>
    </submittedName>
</protein>
<name>A0A975AI49_9FIRM</name>
<sequence length="112" mass="13317">MIRICKEHEDWLEEQLQKGVISTETLLLLHGEQIEFLQHERLVHLIVTLFTGGMLVVFFVLSFLLESLLVLILQVIFAGLFFAYLIHYARLENCVQKWYGIYRQLWERTYGT</sequence>
<evidence type="ECO:0000313" key="2">
    <source>
        <dbReference type="EMBL" id="QSX09097.1"/>
    </source>
</evidence>
<keyword evidence="3" id="KW-1185">Reference proteome</keyword>
<gene>
    <name evidence="2" type="ORF">J0B03_03240</name>
</gene>
<feature type="transmembrane region" description="Helical" evidence="1">
    <location>
        <begin position="42"/>
        <end position="65"/>
    </location>
</feature>
<reference evidence="2" key="1">
    <citation type="submission" date="2021-03" db="EMBL/GenBank/DDBJ databases">
        <title>Alkalibacter marinus sp. nov., isolated from tidal flat sediment.</title>
        <authorList>
            <person name="Namirimu T."/>
            <person name="Yang J.-A."/>
            <person name="Yang S.-H."/>
            <person name="Kim Y.-J."/>
            <person name="Kwon K.K."/>
        </authorList>
    </citation>
    <scope>NUCLEOTIDE SEQUENCE</scope>
    <source>
        <strain evidence="2">ES005</strain>
    </source>
</reference>